<dbReference type="InterPro" id="IPR041492">
    <property type="entry name" value="HAD_2"/>
</dbReference>
<dbReference type="Gene3D" id="1.10.150.240">
    <property type="entry name" value="Putative phosphatase, domain 2"/>
    <property type="match status" value="1"/>
</dbReference>
<dbReference type="Gene3D" id="3.40.50.1000">
    <property type="entry name" value="HAD superfamily/HAD-like"/>
    <property type="match status" value="1"/>
</dbReference>
<keyword evidence="2" id="KW-1185">Reference proteome</keyword>
<dbReference type="GO" id="GO:0016791">
    <property type="term" value="F:phosphatase activity"/>
    <property type="evidence" value="ECO:0007669"/>
    <property type="project" value="TreeGrafter"/>
</dbReference>
<dbReference type="SFLD" id="SFLDS00003">
    <property type="entry name" value="Haloacid_Dehalogenase"/>
    <property type="match status" value="1"/>
</dbReference>
<reference evidence="3" key="2">
    <citation type="submission" date="2019-09" db="UniProtKB">
        <authorList>
            <consortium name="WormBaseParasite"/>
        </authorList>
    </citation>
    <scope>IDENTIFICATION</scope>
</reference>
<dbReference type="WBParaSite" id="HPBE_0001311901-mRNA-1">
    <property type="protein sequence ID" value="HPBE_0001311901-mRNA-1"/>
    <property type="gene ID" value="HPBE_0001311901"/>
</dbReference>
<dbReference type="InterPro" id="IPR023198">
    <property type="entry name" value="PGP-like_dom2"/>
</dbReference>
<evidence type="ECO:0000313" key="1">
    <source>
        <dbReference type="EMBL" id="VDO94972.1"/>
    </source>
</evidence>
<reference evidence="1 2" key="1">
    <citation type="submission" date="2018-11" db="EMBL/GenBank/DDBJ databases">
        <authorList>
            <consortium name="Pathogen Informatics"/>
        </authorList>
    </citation>
    <scope>NUCLEOTIDE SEQUENCE [LARGE SCALE GENOMIC DNA]</scope>
</reference>
<evidence type="ECO:0000313" key="3">
    <source>
        <dbReference type="WBParaSite" id="HPBE_0001311901-mRNA-1"/>
    </source>
</evidence>
<protein>
    <submittedName>
        <fullName evidence="3">(DL)-glycerol-3-phosphatase 2</fullName>
    </submittedName>
</protein>
<proteinExistence type="predicted"/>
<organism evidence="2 3">
    <name type="scientific">Heligmosomoides polygyrus</name>
    <name type="common">Parasitic roundworm</name>
    <dbReference type="NCBI Taxonomy" id="6339"/>
    <lineage>
        <taxon>Eukaryota</taxon>
        <taxon>Metazoa</taxon>
        <taxon>Ecdysozoa</taxon>
        <taxon>Nematoda</taxon>
        <taxon>Chromadorea</taxon>
        <taxon>Rhabditida</taxon>
        <taxon>Rhabditina</taxon>
        <taxon>Rhabditomorpha</taxon>
        <taxon>Strongyloidea</taxon>
        <taxon>Heligmosomidae</taxon>
        <taxon>Heligmosomoides</taxon>
    </lineage>
</organism>
<dbReference type="InterPro" id="IPR023214">
    <property type="entry name" value="HAD_sf"/>
</dbReference>
<dbReference type="SFLD" id="SFLDG01129">
    <property type="entry name" value="C1.5:_HAD__Beta-PGM__Phosphata"/>
    <property type="match status" value="1"/>
</dbReference>
<dbReference type="InterPro" id="IPR036412">
    <property type="entry name" value="HAD-like_sf"/>
</dbReference>
<accession>A0A3P8DFK9</accession>
<dbReference type="Proteomes" id="UP000050761">
    <property type="component" value="Unassembled WGS sequence"/>
</dbReference>
<accession>A0A183FX73</accession>
<dbReference type="PANTHER" id="PTHR18901:SF38">
    <property type="entry name" value="PSEUDOURIDINE-5'-PHOSPHATASE"/>
    <property type="match status" value="1"/>
</dbReference>
<sequence length="246" mass="27672">MTKSTTNVTHVIFDVDGTLLDTEIYYSMANQAILNRFGREFTPEMQAQMMGKNGQSANEWLLKEVGHFSFSCSFLLYCYLKVGISDQISPEDFGSAKDAILAKTFPQCQALPGAERLVRHLAKKQLLRLDVPMAICSGSCMRKFMLKSVKHRDWLDLIPIQVIVVGKLKHWFSFTSWFPVPPKDPSHVLVFEDSPNGGKAAKAAGMQCVMIPEPKFRRQSFDLGADKVLSSLEEFVPEEFGLPPFD</sequence>
<dbReference type="EMBL" id="UZAH01027783">
    <property type="protein sequence ID" value="VDO94972.1"/>
    <property type="molecule type" value="Genomic_DNA"/>
</dbReference>
<gene>
    <name evidence="1" type="ORF">HPBE_LOCUS13120</name>
</gene>
<evidence type="ECO:0000313" key="2">
    <source>
        <dbReference type="Proteomes" id="UP000050761"/>
    </source>
</evidence>
<dbReference type="SUPFAM" id="SSF56784">
    <property type="entry name" value="HAD-like"/>
    <property type="match status" value="1"/>
</dbReference>
<name>A0A183FX73_HELPZ</name>
<dbReference type="Pfam" id="PF13419">
    <property type="entry name" value="HAD_2"/>
    <property type="match status" value="1"/>
</dbReference>
<dbReference type="PANTHER" id="PTHR18901">
    <property type="entry name" value="2-DEOXYGLUCOSE-6-PHOSPHATE PHOSPHATASE 2"/>
    <property type="match status" value="1"/>
</dbReference>
<dbReference type="AlphaFoldDB" id="A0A183FX73"/>
<dbReference type="OrthoDB" id="40579at2759"/>